<dbReference type="Pfam" id="PF03381">
    <property type="entry name" value="CDC50"/>
    <property type="match status" value="1"/>
</dbReference>
<keyword evidence="9" id="KW-1185">Reference proteome</keyword>
<feature type="region of interest" description="Disordered" evidence="6">
    <location>
        <begin position="100"/>
        <end position="119"/>
    </location>
</feature>
<evidence type="ECO:0000256" key="2">
    <source>
        <dbReference type="ARBA" id="ARBA00009457"/>
    </source>
</evidence>
<evidence type="ECO:0008006" key="10">
    <source>
        <dbReference type="Google" id="ProtNLM"/>
    </source>
</evidence>
<evidence type="ECO:0000313" key="9">
    <source>
        <dbReference type="Proteomes" id="UP000652761"/>
    </source>
</evidence>
<gene>
    <name evidence="8" type="ORF">Taro_041412</name>
</gene>
<dbReference type="PANTHER" id="PTHR10926:SF29">
    <property type="entry name" value="ALA-INTERACTING SUBUNIT 2-RELATED"/>
    <property type="match status" value="1"/>
</dbReference>
<dbReference type="GO" id="GO:0005783">
    <property type="term" value="C:endoplasmic reticulum"/>
    <property type="evidence" value="ECO:0007669"/>
    <property type="project" value="TreeGrafter"/>
</dbReference>
<evidence type="ECO:0000256" key="4">
    <source>
        <dbReference type="ARBA" id="ARBA00022989"/>
    </source>
</evidence>
<keyword evidence="3 7" id="KW-0812">Transmembrane</keyword>
<feature type="compositionally biased region" description="Low complexity" evidence="6">
    <location>
        <begin position="100"/>
        <end position="111"/>
    </location>
</feature>
<comment type="similarity">
    <text evidence="2">Belongs to the CDC50/LEM3 family.</text>
</comment>
<evidence type="ECO:0000256" key="7">
    <source>
        <dbReference type="SAM" id="Phobius"/>
    </source>
</evidence>
<comment type="subcellular location">
    <subcellularLocation>
        <location evidence="1">Membrane</location>
    </subcellularLocation>
</comment>
<dbReference type="GO" id="GO:0005886">
    <property type="term" value="C:plasma membrane"/>
    <property type="evidence" value="ECO:0007669"/>
    <property type="project" value="TreeGrafter"/>
</dbReference>
<reference evidence="8" key="1">
    <citation type="submission" date="2017-07" db="EMBL/GenBank/DDBJ databases">
        <title>Taro Niue Genome Assembly and Annotation.</title>
        <authorList>
            <person name="Atibalentja N."/>
            <person name="Keating K."/>
            <person name="Fields C.J."/>
        </authorList>
    </citation>
    <scope>NUCLEOTIDE SEQUENCE</scope>
    <source>
        <strain evidence="8">Niue_2</strain>
        <tissue evidence="8">Leaf</tissue>
    </source>
</reference>
<keyword evidence="5 7" id="KW-0472">Membrane</keyword>
<evidence type="ECO:0000256" key="1">
    <source>
        <dbReference type="ARBA" id="ARBA00004370"/>
    </source>
</evidence>
<feature type="non-terminal residue" evidence="8">
    <location>
        <position position="452"/>
    </location>
</feature>
<evidence type="ECO:0000313" key="8">
    <source>
        <dbReference type="EMBL" id="MQM08555.1"/>
    </source>
</evidence>
<dbReference type="AlphaFoldDB" id="A0A843WVT7"/>
<proteinExistence type="inferred from homology"/>
<feature type="transmembrane region" description="Helical" evidence="7">
    <location>
        <begin position="407"/>
        <end position="429"/>
    </location>
</feature>
<comment type="caution">
    <text evidence="8">The sequence shown here is derived from an EMBL/GenBank/DDBJ whole genome shotgun (WGS) entry which is preliminary data.</text>
</comment>
<sequence>LAASFDSSRWCLIGCQPTPLALPVRRISASPRARPLLLSSALLLRLRSSLLPAPRVSGFGGVEVEVAKGVHWANLEGLEVHREPGGQRLPEAPLVPVGSMGTEAGASTSSSGGRGSHPHLPTFASRRRSRGFHRFTQQNLPACKSVLTPGWVIMVFLLTGTIFIPVGLVALRASQIIVEIEDRYDNDCVPMEFRSNKVAYIKDSSISKNCTRTLKVPKHMKAPINIYYQLDNFYQNHRRYVKSRNDRQLQYGLKYKDTSSCKPEEYSNGLPIVPCGLIAWSLFNDSFMFVREHGIVNFTRENIAWESDRKHKFGKDVYPFNFQNGTLIGGGKLNPNLPLSKQEDLIIWMRTAALPSFRKLYGRIEEDLNADELLTVRLVNNYNTYSFGGKKKLVLSTTNWFGGKNDFLGVAYISTGCCCILIAIAFALLHVRNPRPYGDPALLSWNWKSGSR</sequence>
<dbReference type="GO" id="GO:0005794">
    <property type="term" value="C:Golgi apparatus"/>
    <property type="evidence" value="ECO:0007669"/>
    <property type="project" value="TreeGrafter"/>
</dbReference>
<evidence type="ECO:0000256" key="6">
    <source>
        <dbReference type="SAM" id="MobiDB-lite"/>
    </source>
</evidence>
<dbReference type="EMBL" id="NMUH01004148">
    <property type="protein sequence ID" value="MQM08555.1"/>
    <property type="molecule type" value="Genomic_DNA"/>
</dbReference>
<evidence type="ECO:0000256" key="5">
    <source>
        <dbReference type="ARBA" id="ARBA00023136"/>
    </source>
</evidence>
<protein>
    <recommendedName>
        <fullName evidence="10">ALA-interacting subunit</fullName>
    </recommendedName>
</protein>
<feature type="transmembrane region" description="Helical" evidence="7">
    <location>
        <begin position="151"/>
        <end position="171"/>
    </location>
</feature>
<dbReference type="InterPro" id="IPR005045">
    <property type="entry name" value="CDC50/LEM3_fam"/>
</dbReference>
<dbReference type="Proteomes" id="UP000652761">
    <property type="component" value="Unassembled WGS sequence"/>
</dbReference>
<organism evidence="8 9">
    <name type="scientific">Colocasia esculenta</name>
    <name type="common">Wild taro</name>
    <name type="synonym">Arum esculentum</name>
    <dbReference type="NCBI Taxonomy" id="4460"/>
    <lineage>
        <taxon>Eukaryota</taxon>
        <taxon>Viridiplantae</taxon>
        <taxon>Streptophyta</taxon>
        <taxon>Embryophyta</taxon>
        <taxon>Tracheophyta</taxon>
        <taxon>Spermatophyta</taxon>
        <taxon>Magnoliopsida</taxon>
        <taxon>Liliopsida</taxon>
        <taxon>Araceae</taxon>
        <taxon>Aroideae</taxon>
        <taxon>Colocasieae</taxon>
        <taxon>Colocasia</taxon>
    </lineage>
</organism>
<accession>A0A843WVT7</accession>
<dbReference type="OrthoDB" id="340608at2759"/>
<dbReference type="PANTHER" id="PTHR10926">
    <property type="entry name" value="CELL CYCLE CONTROL PROTEIN 50"/>
    <property type="match status" value="1"/>
</dbReference>
<evidence type="ECO:0000256" key="3">
    <source>
        <dbReference type="ARBA" id="ARBA00022692"/>
    </source>
</evidence>
<keyword evidence="4 7" id="KW-1133">Transmembrane helix</keyword>
<name>A0A843WVT7_COLES</name>